<evidence type="ECO:0000256" key="2">
    <source>
        <dbReference type="PIRSR" id="PIRSR601461-1"/>
    </source>
</evidence>
<dbReference type="PANTHER" id="PTHR47966:SF45">
    <property type="entry name" value="PEPTIDASE A1 DOMAIN-CONTAINING PROTEIN"/>
    <property type="match status" value="1"/>
</dbReference>
<feature type="chain" id="PRO_5028203758" description="Peptidase A1 domain-containing protein" evidence="4">
    <location>
        <begin position="23"/>
        <end position="427"/>
    </location>
</feature>
<feature type="active site" evidence="2">
    <location>
        <position position="105"/>
    </location>
</feature>
<keyword evidence="4" id="KW-0732">Signal</keyword>
<dbReference type="InterPro" id="IPR001461">
    <property type="entry name" value="Aspartic_peptidase_A1"/>
</dbReference>
<feature type="domain" description="Peptidase A1" evidence="5">
    <location>
        <begin position="87"/>
        <end position="427"/>
    </location>
</feature>
<name>A0A6V7XTL7_MELEN</name>
<dbReference type="PANTHER" id="PTHR47966">
    <property type="entry name" value="BETA-SITE APP-CLEAVING ENZYME, ISOFORM A-RELATED"/>
    <property type="match status" value="1"/>
</dbReference>
<evidence type="ECO:0000313" key="6">
    <source>
        <dbReference type="EMBL" id="CAD2202067.1"/>
    </source>
</evidence>
<dbReference type="PROSITE" id="PS51767">
    <property type="entry name" value="PEPTIDASE_A1"/>
    <property type="match status" value="1"/>
</dbReference>
<dbReference type="Proteomes" id="UP000580250">
    <property type="component" value="Unassembled WGS sequence"/>
</dbReference>
<dbReference type="GO" id="GO:0005764">
    <property type="term" value="C:lysosome"/>
    <property type="evidence" value="ECO:0007669"/>
    <property type="project" value="TreeGrafter"/>
</dbReference>
<comment type="similarity">
    <text evidence="1">Belongs to the peptidase A1 family.</text>
</comment>
<comment type="caution">
    <text evidence="6">The sequence shown here is derived from an EMBL/GenBank/DDBJ whole genome shotgun (WGS) entry which is preliminary data.</text>
</comment>
<dbReference type="PRINTS" id="PR00792">
    <property type="entry name" value="PEPSIN"/>
</dbReference>
<dbReference type="InterPro" id="IPR034164">
    <property type="entry name" value="Pepsin-like_dom"/>
</dbReference>
<dbReference type="Pfam" id="PF00026">
    <property type="entry name" value="Asp"/>
    <property type="match status" value="1"/>
</dbReference>
<dbReference type="AlphaFoldDB" id="A0A6V7XTL7"/>
<evidence type="ECO:0000259" key="5">
    <source>
        <dbReference type="PROSITE" id="PS51767"/>
    </source>
</evidence>
<dbReference type="EMBL" id="CAJEWN010002127">
    <property type="protein sequence ID" value="CAD2202067.1"/>
    <property type="molecule type" value="Genomic_DNA"/>
</dbReference>
<dbReference type="CDD" id="cd05471">
    <property type="entry name" value="pepsin_like"/>
    <property type="match status" value="1"/>
</dbReference>
<accession>A0A6V7XTL7</accession>
<organism evidence="6 7">
    <name type="scientific">Meloidogyne enterolobii</name>
    <name type="common">Root-knot nematode worm</name>
    <name type="synonym">Meloidogyne mayaguensis</name>
    <dbReference type="NCBI Taxonomy" id="390850"/>
    <lineage>
        <taxon>Eukaryota</taxon>
        <taxon>Metazoa</taxon>
        <taxon>Ecdysozoa</taxon>
        <taxon>Nematoda</taxon>
        <taxon>Chromadorea</taxon>
        <taxon>Rhabditida</taxon>
        <taxon>Tylenchina</taxon>
        <taxon>Tylenchomorpha</taxon>
        <taxon>Tylenchoidea</taxon>
        <taxon>Meloidogynidae</taxon>
        <taxon>Meloidogyninae</taxon>
        <taxon>Meloidogyne</taxon>
    </lineage>
</organism>
<dbReference type="GO" id="GO:0006508">
    <property type="term" value="P:proteolysis"/>
    <property type="evidence" value="ECO:0007669"/>
    <property type="project" value="InterPro"/>
</dbReference>
<keyword evidence="3" id="KW-1015">Disulfide bond</keyword>
<reference evidence="6 7" key="1">
    <citation type="submission" date="2020-08" db="EMBL/GenBank/DDBJ databases">
        <authorList>
            <person name="Koutsovoulos G."/>
            <person name="Danchin GJ E."/>
        </authorList>
    </citation>
    <scope>NUCLEOTIDE SEQUENCE [LARGE SCALE GENOMIC DNA]</scope>
</reference>
<feature type="active site" evidence="2">
    <location>
        <position position="325"/>
    </location>
</feature>
<protein>
    <recommendedName>
        <fullName evidence="5">Peptidase A1 domain-containing protein</fullName>
    </recommendedName>
</protein>
<evidence type="ECO:0000256" key="3">
    <source>
        <dbReference type="PIRSR" id="PIRSR601461-2"/>
    </source>
</evidence>
<dbReference type="InterPro" id="IPR033121">
    <property type="entry name" value="PEPTIDASE_A1"/>
</dbReference>
<sequence length="427" mass="47539">MNIIFHLFHCFILFYIFNSILSTNLLENGVHNIDIVQNGDPFKEILLHGSQKLLDQLDARSQQIIDGILYNGKKFIHDVYNYRDMIYVSMITLGTPGQEFRVSMDTASSNLWVVDKTCNYQQKCNDKCKNREYCNKNCDVYCCGKNSNISSCDGKIKFDSSKSTTYKSNGSPFSIIYGQGFADGFLGSDKLKFGCIDKNNTLTIPNIVFGQATTIDKHAGNEPIDGTLGLAFQSIAINGVEPPLTAAIRLGLLANAIFTVYLATLGSNQKKLVKGGGQFTYGGLDNKNCGKVIGWAPLINRSYFIFELEGVSYGNSYQSKIRQKDTGSSLIYGSSSIILSIGQQIGAEYNKTANILFIPCNKTYNPITFKINGNKYNLTKEVLTIDVYDPLHLKCLFGMVPQNFPSGSLDWILGAPFIRQYCMFIYT</sequence>
<feature type="disulfide bond" evidence="3">
    <location>
        <begin position="118"/>
        <end position="152"/>
    </location>
</feature>
<gene>
    <name evidence="6" type="ORF">MENT_LOCUS55676</name>
</gene>
<dbReference type="OrthoDB" id="5839471at2759"/>
<evidence type="ECO:0000256" key="4">
    <source>
        <dbReference type="SAM" id="SignalP"/>
    </source>
</evidence>
<dbReference type="SUPFAM" id="SSF50630">
    <property type="entry name" value="Acid proteases"/>
    <property type="match status" value="1"/>
</dbReference>
<dbReference type="Gene3D" id="2.40.70.10">
    <property type="entry name" value="Acid Proteases"/>
    <property type="match status" value="2"/>
</dbReference>
<dbReference type="InterPro" id="IPR021109">
    <property type="entry name" value="Peptidase_aspartic_dom_sf"/>
</dbReference>
<dbReference type="GO" id="GO:0004190">
    <property type="term" value="F:aspartic-type endopeptidase activity"/>
    <property type="evidence" value="ECO:0007669"/>
    <property type="project" value="InterPro"/>
</dbReference>
<feature type="signal peptide" evidence="4">
    <location>
        <begin position="1"/>
        <end position="22"/>
    </location>
</feature>
<proteinExistence type="inferred from homology"/>
<evidence type="ECO:0000313" key="7">
    <source>
        <dbReference type="Proteomes" id="UP000580250"/>
    </source>
</evidence>
<evidence type="ECO:0000256" key="1">
    <source>
        <dbReference type="ARBA" id="ARBA00007447"/>
    </source>
</evidence>